<dbReference type="RefSeq" id="WP_216374214.1">
    <property type="nucleotide sequence ID" value="NZ_JAGRYT010000001.1"/>
</dbReference>
<proteinExistence type="inferred from homology"/>
<gene>
    <name evidence="9" type="ORF">KC222_00570</name>
</gene>
<evidence type="ECO:0000256" key="2">
    <source>
        <dbReference type="ARBA" id="ARBA00009260"/>
    </source>
</evidence>
<evidence type="ECO:0000259" key="8">
    <source>
        <dbReference type="Pfam" id="PF05840"/>
    </source>
</evidence>
<evidence type="ECO:0000256" key="7">
    <source>
        <dbReference type="SAM" id="MobiDB-lite"/>
    </source>
</evidence>
<evidence type="ECO:0000256" key="6">
    <source>
        <dbReference type="ARBA" id="ARBA00022801"/>
    </source>
</evidence>
<feature type="region of interest" description="Disordered" evidence="7">
    <location>
        <begin position="658"/>
        <end position="682"/>
    </location>
</feature>
<dbReference type="EMBL" id="JAGRYU010000002">
    <property type="protein sequence ID" value="MBU4680505.1"/>
    <property type="molecule type" value="Genomic_DNA"/>
</dbReference>
<sequence length="788" mass="90366">MSADFAYLWGAPKKAINPYTDPAEVAPVSALSNLIDLYAADNEHEKLRREQLSDEVWNRYFYNEARDPVLREMEQDRVIGRAKMAREQQRANPDLAILADVSAMPSHISKPLLERIKYFHSLGKPKAYSRYLRETIRPCLARLERVRDSQISASFRFMASHDGLEGLLIMPEMNQEQIKRLSTLVAAHMDMCLDAACTDLFVSDDVQPEQIRQAWERMAAEAMRLEVIPPAFEQLRRKRRRRKPVPYDLIPGSLARMRCGDWWYRKLWQMRCEWREEQLRAVCLVNKKASPYVSYEAVIHKREQRRKALEFFRSHELVSESGDTLDMEDVVNASSSNPAHRRNEMMACVKGLELIAEMRGDCAVFYTITCPSRFHATLSNGRPNPTWSNATVRQSSDYLVETFAAFRKAMHKAGLRWYGVRVAEPHHDGTVHWHLLCFMRKKDRRSITAMLRKFAIREDRAELGNNTGPRFKSELINPRKGTPTSYIAKYISKNIDGRGLAKEISKETGKSLRDNAEHVSAWASLHRVQQFRFFGIPGRQAYRELRLLASQAGREQLTKKAGAPILEDARLDAVLAAADVGCFATYIMKQGGVLVPRKHHLVRTAYELNDEPSAYGDHGIRIYGIWSPLVAGRICTHAVKWKMVRKAVDVQEATADQGASAPWTRGNNCPPVENLNKPGGDLPDIKTMDEKEVQEYLHNISQKELRELRARLRLVKPRKRKGYKQEITEDMSLRLTQELKIRGFAGSDSEIDLLMRGGSIPSGAGMRIFYRNQRLQEDDKWLRLGVST</sequence>
<keyword evidence="4" id="KW-0540">Nuclease</keyword>
<comment type="similarity">
    <text evidence="2">Belongs to the phage GPA family.</text>
</comment>
<feature type="domain" description="Replication gene A protein-like" evidence="8">
    <location>
        <begin position="177"/>
        <end position="498"/>
    </location>
</feature>
<dbReference type="Pfam" id="PF05840">
    <property type="entry name" value="Phage_GPA"/>
    <property type="match status" value="1"/>
</dbReference>
<name>A0ABS6DCK3_9ENTR</name>
<keyword evidence="3" id="KW-0235">DNA replication</keyword>
<evidence type="ECO:0000256" key="3">
    <source>
        <dbReference type="ARBA" id="ARBA00022705"/>
    </source>
</evidence>
<comment type="function">
    <text evidence="1">Possible endonuclease which induces a single-strand cut and initiates DNA replication.</text>
</comment>
<comment type="caution">
    <text evidence="9">The sequence shown here is derived from an EMBL/GenBank/DDBJ whole genome shotgun (WGS) entry which is preliminary data.</text>
</comment>
<protein>
    <submittedName>
        <fullName evidence="9">Replication endonuclease</fullName>
    </submittedName>
</protein>
<accession>A0ABS6DCK3</accession>
<evidence type="ECO:0000313" key="10">
    <source>
        <dbReference type="Proteomes" id="UP000686327"/>
    </source>
</evidence>
<keyword evidence="6" id="KW-0378">Hydrolase</keyword>
<organism evidence="9 10">
    <name type="scientific">Cedecea davisae</name>
    <dbReference type="NCBI Taxonomy" id="158484"/>
    <lineage>
        <taxon>Bacteria</taxon>
        <taxon>Pseudomonadati</taxon>
        <taxon>Pseudomonadota</taxon>
        <taxon>Gammaproteobacteria</taxon>
        <taxon>Enterobacterales</taxon>
        <taxon>Enterobacteriaceae</taxon>
        <taxon>Cedecea</taxon>
    </lineage>
</organism>
<dbReference type="Proteomes" id="UP000686327">
    <property type="component" value="Unassembled WGS sequence"/>
</dbReference>
<evidence type="ECO:0000256" key="5">
    <source>
        <dbReference type="ARBA" id="ARBA00022759"/>
    </source>
</evidence>
<dbReference type="InterPro" id="IPR008766">
    <property type="entry name" value="Replication_gene_A-like"/>
</dbReference>
<evidence type="ECO:0000256" key="4">
    <source>
        <dbReference type="ARBA" id="ARBA00022722"/>
    </source>
</evidence>
<evidence type="ECO:0000313" key="9">
    <source>
        <dbReference type="EMBL" id="MBU4680505.1"/>
    </source>
</evidence>
<keyword evidence="10" id="KW-1185">Reference proteome</keyword>
<dbReference type="GO" id="GO:0004519">
    <property type="term" value="F:endonuclease activity"/>
    <property type="evidence" value="ECO:0007669"/>
    <property type="project" value="UniProtKB-KW"/>
</dbReference>
<keyword evidence="5 9" id="KW-0255">Endonuclease</keyword>
<reference evidence="10" key="1">
    <citation type="submission" date="2023-07" db="EMBL/GenBank/DDBJ databases">
        <title>Cedecea davisae an AmpC producer and its therapeutic implications.</title>
        <authorList>
            <person name="Notter J."/>
        </authorList>
    </citation>
    <scope>NUCLEOTIDE SEQUENCE [LARGE SCALE GENOMIC DNA]</scope>
    <source>
        <strain evidence="10">1</strain>
    </source>
</reference>
<evidence type="ECO:0000256" key="1">
    <source>
        <dbReference type="ARBA" id="ARBA00003293"/>
    </source>
</evidence>